<keyword evidence="2" id="KW-0560">Oxidoreductase</keyword>
<name>A0A9P7F114_9AGAM</name>
<dbReference type="PANTHER" id="PTHR48106:SF18">
    <property type="entry name" value="QUINONE OXIDOREDUCTASE PIG3"/>
    <property type="match status" value="1"/>
</dbReference>
<proteinExistence type="predicted"/>
<dbReference type="CDD" id="cd05276">
    <property type="entry name" value="p53_inducible_oxidoreductase"/>
    <property type="match status" value="1"/>
</dbReference>
<dbReference type="SUPFAM" id="SSF50129">
    <property type="entry name" value="GroES-like"/>
    <property type="match status" value="1"/>
</dbReference>
<evidence type="ECO:0000256" key="1">
    <source>
        <dbReference type="ARBA" id="ARBA00022857"/>
    </source>
</evidence>
<evidence type="ECO:0000256" key="2">
    <source>
        <dbReference type="ARBA" id="ARBA00023002"/>
    </source>
</evidence>
<dbReference type="SUPFAM" id="SSF51735">
    <property type="entry name" value="NAD(P)-binding Rossmann-fold domains"/>
    <property type="match status" value="1"/>
</dbReference>
<evidence type="ECO:0000313" key="5">
    <source>
        <dbReference type="Proteomes" id="UP000823399"/>
    </source>
</evidence>
<keyword evidence="1" id="KW-0521">NADP</keyword>
<dbReference type="InterPro" id="IPR014189">
    <property type="entry name" value="Quinone_OxRdtase_PIG3"/>
</dbReference>
<dbReference type="GO" id="GO:0070402">
    <property type="term" value="F:NADPH binding"/>
    <property type="evidence" value="ECO:0007669"/>
    <property type="project" value="TreeGrafter"/>
</dbReference>
<dbReference type="Pfam" id="PF08240">
    <property type="entry name" value="ADH_N"/>
    <property type="match status" value="1"/>
</dbReference>
<dbReference type="Pfam" id="PF00107">
    <property type="entry name" value="ADH_zinc_N"/>
    <property type="match status" value="1"/>
</dbReference>
<gene>
    <name evidence="4" type="ORF">F5147DRAFT_754382</name>
</gene>
<dbReference type="InterPro" id="IPR020843">
    <property type="entry name" value="ER"/>
</dbReference>
<sequence>MLVHTMTPSATLMSKMHAVLIKDGHGPIENLYIGETDKPVPAKGEVLVKIVAFGLNRMDHYQRQGGYPIPPGASSILGVEFSGRVTELGEGVTRWVVGDEVFGLVGGGAYAEFINCDEGLLLKKPGHLSWVEAASIPENYITAYQALVKYGEVKKGDHVLVHAGASGVGIAAIQIARELGAATVTATASTAEKLNWLRSIPNGATHTVNYRTEDFAAEVKKTTNGKGVDIVIDFVGQSHWAKNVESLAIDGRMTILAAMSGNEVSTVNLGPIIYKRLRIQGSTLRSRSVQYQTELITSSIFRDIIDKVTGVNGGGPIRTYIHKVSIFFCSSDAVGHGHTIPQVYPWTEIQSAHHEMADNKNSGKIIVEVR</sequence>
<evidence type="ECO:0000313" key="4">
    <source>
        <dbReference type="EMBL" id="KAG2102285.1"/>
    </source>
</evidence>
<dbReference type="InterPro" id="IPR013154">
    <property type="entry name" value="ADH-like_N"/>
</dbReference>
<dbReference type="InterPro" id="IPR036291">
    <property type="entry name" value="NAD(P)-bd_dom_sf"/>
</dbReference>
<organism evidence="4 5">
    <name type="scientific">Suillus discolor</name>
    <dbReference type="NCBI Taxonomy" id="1912936"/>
    <lineage>
        <taxon>Eukaryota</taxon>
        <taxon>Fungi</taxon>
        <taxon>Dikarya</taxon>
        <taxon>Basidiomycota</taxon>
        <taxon>Agaricomycotina</taxon>
        <taxon>Agaricomycetes</taxon>
        <taxon>Agaricomycetidae</taxon>
        <taxon>Boletales</taxon>
        <taxon>Suillineae</taxon>
        <taxon>Suillaceae</taxon>
        <taxon>Suillus</taxon>
    </lineage>
</organism>
<accession>A0A9P7F114</accession>
<comment type="caution">
    <text evidence="4">The sequence shown here is derived from an EMBL/GenBank/DDBJ whole genome shotgun (WGS) entry which is preliminary data.</text>
</comment>
<dbReference type="AlphaFoldDB" id="A0A9P7F114"/>
<protein>
    <submittedName>
        <fullName evidence="4">Quinone oxidoreductase putative</fullName>
    </submittedName>
</protein>
<evidence type="ECO:0000259" key="3">
    <source>
        <dbReference type="SMART" id="SM00829"/>
    </source>
</evidence>
<dbReference type="NCBIfam" id="TIGR02824">
    <property type="entry name" value="quinone_pig3"/>
    <property type="match status" value="1"/>
</dbReference>
<feature type="domain" description="Enoyl reductase (ER)" evidence="3">
    <location>
        <begin position="26"/>
        <end position="367"/>
    </location>
</feature>
<dbReference type="RefSeq" id="XP_041290151.1">
    <property type="nucleotide sequence ID" value="XM_041440287.1"/>
</dbReference>
<dbReference type="Proteomes" id="UP000823399">
    <property type="component" value="Unassembled WGS sequence"/>
</dbReference>
<dbReference type="EMBL" id="JABBWM010000048">
    <property type="protein sequence ID" value="KAG2102285.1"/>
    <property type="molecule type" value="Genomic_DNA"/>
</dbReference>
<dbReference type="PANTHER" id="PTHR48106">
    <property type="entry name" value="QUINONE OXIDOREDUCTASE PIG3-RELATED"/>
    <property type="match status" value="1"/>
</dbReference>
<dbReference type="InterPro" id="IPR013149">
    <property type="entry name" value="ADH-like_C"/>
</dbReference>
<dbReference type="Gene3D" id="3.90.180.10">
    <property type="entry name" value="Medium-chain alcohol dehydrogenases, catalytic domain"/>
    <property type="match status" value="1"/>
</dbReference>
<dbReference type="OrthoDB" id="203908at2759"/>
<dbReference type="InterPro" id="IPR011032">
    <property type="entry name" value="GroES-like_sf"/>
</dbReference>
<dbReference type="SMART" id="SM00829">
    <property type="entry name" value="PKS_ER"/>
    <property type="match status" value="1"/>
</dbReference>
<dbReference type="Gene3D" id="3.40.50.720">
    <property type="entry name" value="NAD(P)-binding Rossmann-like Domain"/>
    <property type="match status" value="1"/>
</dbReference>
<dbReference type="GO" id="GO:0016651">
    <property type="term" value="F:oxidoreductase activity, acting on NAD(P)H"/>
    <property type="evidence" value="ECO:0007669"/>
    <property type="project" value="TreeGrafter"/>
</dbReference>
<keyword evidence="5" id="KW-1185">Reference proteome</keyword>
<dbReference type="GeneID" id="64702546"/>
<reference evidence="4" key="1">
    <citation type="journal article" date="2020" name="New Phytol.">
        <title>Comparative genomics reveals dynamic genome evolution in host specialist ectomycorrhizal fungi.</title>
        <authorList>
            <person name="Lofgren L.A."/>
            <person name="Nguyen N.H."/>
            <person name="Vilgalys R."/>
            <person name="Ruytinx J."/>
            <person name="Liao H.L."/>
            <person name="Branco S."/>
            <person name="Kuo A."/>
            <person name="LaButti K."/>
            <person name="Lipzen A."/>
            <person name="Andreopoulos W."/>
            <person name="Pangilinan J."/>
            <person name="Riley R."/>
            <person name="Hundley H."/>
            <person name="Na H."/>
            <person name="Barry K."/>
            <person name="Grigoriev I.V."/>
            <person name="Stajich J.E."/>
            <person name="Kennedy P.G."/>
        </authorList>
    </citation>
    <scope>NUCLEOTIDE SEQUENCE</scope>
    <source>
        <strain evidence="4">FC423</strain>
    </source>
</reference>